<dbReference type="AlphaFoldDB" id="A0A6M3J9I7"/>
<dbReference type="EMBL" id="MT142528">
    <property type="protein sequence ID" value="QJA84387.1"/>
    <property type="molecule type" value="Genomic_DNA"/>
</dbReference>
<evidence type="ECO:0000313" key="1">
    <source>
        <dbReference type="EMBL" id="QJA66520.1"/>
    </source>
</evidence>
<accession>A0A6M3J9I7</accession>
<proteinExistence type="predicted"/>
<dbReference type="EMBL" id="MT141556">
    <property type="protein sequence ID" value="QJA66520.1"/>
    <property type="molecule type" value="Genomic_DNA"/>
</dbReference>
<protein>
    <submittedName>
        <fullName evidence="1">Uncharacterized protein</fullName>
    </submittedName>
</protein>
<gene>
    <name evidence="2" type="ORF">MM415A00199_0044</name>
    <name evidence="1" type="ORF">MM415B00346_0030</name>
</gene>
<sequence length="230" mass="23511">MRTAQEVLDRLGKVEDDAHASGDEGIMLLAVRKDTAAALAGADGDYQPLVADATGKLHVTSSGTTTTTPNASEVHLGEVGGNGIEITVTPTLTVGATYVSGDFVGTSSTGMTFANAARVSGGTGRITRANLHDYVVASVAAELWLFSVTPAGLPADSAAFTLTDNLTCIGVIPFNTYYASALNSISNGEIPNGGIPYKCATTSLFGALVTRGAPAYTNGLVSVTIFCDRD</sequence>
<reference evidence="1" key="1">
    <citation type="submission" date="2020-03" db="EMBL/GenBank/DDBJ databases">
        <title>The deep terrestrial virosphere.</title>
        <authorList>
            <person name="Holmfeldt K."/>
            <person name="Nilsson E."/>
            <person name="Simone D."/>
            <person name="Lopez-Fernandez M."/>
            <person name="Wu X."/>
            <person name="de Brujin I."/>
            <person name="Lundin D."/>
            <person name="Andersson A."/>
            <person name="Bertilsson S."/>
            <person name="Dopson M."/>
        </authorList>
    </citation>
    <scope>NUCLEOTIDE SEQUENCE</scope>
    <source>
        <strain evidence="2">MM415A00199</strain>
        <strain evidence="1">MM415B00346</strain>
    </source>
</reference>
<organism evidence="1">
    <name type="scientific">viral metagenome</name>
    <dbReference type="NCBI Taxonomy" id="1070528"/>
    <lineage>
        <taxon>unclassified sequences</taxon>
        <taxon>metagenomes</taxon>
        <taxon>organismal metagenomes</taxon>
    </lineage>
</organism>
<evidence type="ECO:0000313" key="2">
    <source>
        <dbReference type="EMBL" id="QJA84387.1"/>
    </source>
</evidence>
<name>A0A6M3J9I7_9ZZZZ</name>